<dbReference type="GO" id="GO:0061599">
    <property type="term" value="F:molybdopterin molybdotransferase activity"/>
    <property type="evidence" value="ECO:0007669"/>
    <property type="project" value="UniProtKB-UniRule"/>
</dbReference>
<keyword evidence="7" id="KW-0460">Magnesium</keyword>
<dbReference type="GO" id="GO:0046872">
    <property type="term" value="F:metal ion binding"/>
    <property type="evidence" value="ECO:0007669"/>
    <property type="project" value="UniProtKB-UniRule"/>
</dbReference>
<dbReference type="Pfam" id="PF03453">
    <property type="entry name" value="MoeA_N"/>
    <property type="match status" value="1"/>
</dbReference>
<dbReference type="Pfam" id="PF00994">
    <property type="entry name" value="MoCF_biosynth"/>
    <property type="match status" value="1"/>
</dbReference>
<protein>
    <recommendedName>
        <fullName evidence="4 7">Molybdopterin molybdenumtransferase</fullName>
        <ecNumber evidence="3 7">2.10.1.1</ecNumber>
    </recommendedName>
</protein>
<reference evidence="9" key="1">
    <citation type="submission" date="2022-07" db="EMBL/GenBank/DDBJ databases">
        <title>Enhanced cultured diversity of the mouse gut microbiota enables custom-made synthetic communities.</title>
        <authorList>
            <person name="Afrizal A."/>
        </authorList>
    </citation>
    <scope>NUCLEOTIDE SEQUENCE</scope>
    <source>
        <strain evidence="9">DSM 28593</strain>
    </source>
</reference>
<comment type="function">
    <text evidence="1 7">Catalyzes the insertion of molybdate into adenylated molybdopterin with the concomitant release of AMP.</text>
</comment>
<evidence type="ECO:0000313" key="10">
    <source>
        <dbReference type="Proteomes" id="UP001205748"/>
    </source>
</evidence>
<keyword evidence="10" id="KW-1185">Reference proteome</keyword>
<dbReference type="SUPFAM" id="SSF53218">
    <property type="entry name" value="Molybdenum cofactor biosynthesis proteins"/>
    <property type="match status" value="1"/>
</dbReference>
<evidence type="ECO:0000256" key="2">
    <source>
        <dbReference type="ARBA" id="ARBA00010763"/>
    </source>
</evidence>
<dbReference type="GO" id="GO:0006777">
    <property type="term" value="P:Mo-molybdopterin cofactor biosynthetic process"/>
    <property type="evidence" value="ECO:0007669"/>
    <property type="project" value="UniProtKB-UniRule"/>
</dbReference>
<proteinExistence type="inferred from homology"/>
<evidence type="ECO:0000313" key="9">
    <source>
        <dbReference type="EMBL" id="MCR1897789.1"/>
    </source>
</evidence>
<keyword evidence="5 7" id="KW-0500">Molybdenum</keyword>
<comment type="caution">
    <text evidence="9">The sequence shown here is derived from an EMBL/GenBank/DDBJ whole genome shotgun (WGS) entry which is preliminary data.</text>
</comment>
<dbReference type="Gene3D" id="3.40.980.10">
    <property type="entry name" value="MoaB/Mog-like domain"/>
    <property type="match status" value="1"/>
</dbReference>
<comment type="pathway">
    <text evidence="7">Cofactor biosynthesis; molybdopterin biosynthesis.</text>
</comment>
<dbReference type="EC" id="2.10.1.1" evidence="3 7"/>
<organism evidence="9 10">
    <name type="scientific">Irregularibacter muris</name>
    <dbReference type="NCBI Taxonomy" id="1796619"/>
    <lineage>
        <taxon>Bacteria</taxon>
        <taxon>Bacillati</taxon>
        <taxon>Bacillota</taxon>
        <taxon>Clostridia</taxon>
        <taxon>Eubacteriales</taxon>
        <taxon>Eubacteriaceae</taxon>
        <taxon>Irregularibacter</taxon>
    </lineage>
</organism>
<dbReference type="InterPro" id="IPR038987">
    <property type="entry name" value="MoeA-like"/>
</dbReference>
<comment type="cofactor">
    <cofactor evidence="7">
        <name>Mg(2+)</name>
        <dbReference type="ChEBI" id="CHEBI:18420"/>
    </cofactor>
</comment>
<dbReference type="Proteomes" id="UP001205748">
    <property type="component" value="Unassembled WGS sequence"/>
</dbReference>
<evidence type="ECO:0000256" key="4">
    <source>
        <dbReference type="ARBA" id="ARBA00021108"/>
    </source>
</evidence>
<comment type="similarity">
    <text evidence="2 7">Belongs to the MoeA family.</text>
</comment>
<evidence type="ECO:0000256" key="6">
    <source>
        <dbReference type="ARBA" id="ARBA00047317"/>
    </source>
</evidence>
<name>A0AAE3HE54_9FIRM</name>
<dbReference type="EMBL" id="JANKAS010000001">
    <property type="protein sequence ID" value="MCR1897789.1"/>
    <property type="molecule type" value="Genomic_DNA"/>
</dbReference>
<evidence type="ECO:0000256" key="1">
    <source>
        <dbReference type="ARBA" id="ARBA00002901"/>
    </source>
</evidence>
<sequence>MDHHKIINSIENNIQLCNIEKVEALKAIGRINAKMIRASMDIPNFSKSIYDGFAIHEEDYYSLSKNDTLTLEMLGGIGAGHFVNQPVQPGTTFYIMTGAEIPKDTKYIVPHERVKIFGNKIMIKQINPQLKTISYQGEQWKKGEVVARENQTIDRKTIFDITNQGYQYIDVYKVPKVVIISTGDEVKTVGSAWERGTIYNSTSYAIAADIIEYKGEVIAIDHVEDNLINIVKIINKWLDHADIIITTGGMADGKYDYTKDLHKHFPTKIIYAEIKKNPRIIISKLGGKWIINLSGSPRATFASLDHVIIPLLKKMMGLDMMN</sequence>
<dbReference type="GO" id="GO:0005829">
    <property type="term" value="C:cytosol"/>
    <property type="evidence" value="ECO:0007669"/>
    <property type="project" value="TreeGrafter"/>
</dbReference>
<evidence type="ECO:0000256" key="5">
    <source>
        <dbReference type="ARBA" id="ARBA00022505"/>
    </source>
</evidence>
<keyword evidence="7" id="KW-0479">Metal-binding</keyword>
<dbReference type="InterPro" id="IPR001453">
    <property type="entry name" value="MoaB/Mog_dom"/>
</dbReference>
<dbReference type="SMART" id="SM00852">
    <property type="entry name" value="MoCF_biosynth"/>
    <property type="match status" value="1"/>
</dbReference>
<dbReference type="Gene3D" id="2.170.190.11">
    <property type="entry name" value="Molybdopterin biosynthesis moea protein, domain 3"/>
    <property type="match status" value="1"/>
</dbReference>
<dbReference type="RefSeq" id="WP_257529213.1">
    <property type="nucleotide sequence ID" value="NZ_JANKAS010000001.1"/>
</dbReference>
<keyword evidence="7" id="KW-0808">Transferase</keyword>
<keyword evidence="7" id="KW-0501">Molybdenum cofactor biosynthesis</keyword>
<dbReference type="SUPFAM" id="SSF63882">
    <property type="entry name" value="MoeA N-terminal region -like"/>
    <property type="match status" value="1"/>
</dbReference>
<evidence type="ECO:0000256" key="3">
    <source>
        <dbReference type="ARBA" id="ARBA00013269"/>
    </source>
</evidence>
<dbReference type="PANTHER" id="PTHR10192">
    <property type="entry name" value="MOLYBDOPTERIN BIOSYNTHESIS PROTEIN"/>
    <property type="match status" value="1"/>
</dbReference>
<dbReference type="Gene3D" id="3.90.105.10">
    <property type="entry name" value="Molybdopterin biosynthesis moea protein, domain 2"/>
    <property type="match status" value="1"/>
</dbReference>
<dbReference type="InterPro" id="IPR005110">
    <property type="entry name" value="MoeA_linker/N"/>
</dbReference>
<dbReference type="PANTHER" id="PTHR10192:SF5">
    <property type="entry name" value="GEPHYRIN"/>
    <property type="match status" value="1"/>
</dbReference>
<accession>A0AAE3HE54</accession>
<dbReference type="InterPro" id="IPR036425">
    <property type="entry name" value="MoaB/Mog-like_dom_sf"/>
</dbReference>
<evidence type="ECO:0000259" key="8">
    <source>
        <dbReference type="SMART" id="SM00852"/>
    </source>
</evidence>
<comment type="catalytic activity">
    <reaction evidence="6">
        <text>adenylyl-molybdopterin + molybdate = Mo-molybdopterin + AMP + H(+)</text>
        <dbReference type="Rhea" id="RHEA:35047"/>
        <dbReference type="ChEBI" id="CHEBI:15378"/>
        <dbReference type="ChEBI" id="CHEBI:36264"/>
        <dbReference type="ChEBI" id="CHEBI:62727"/>
        <dbReference type="ChEBI" id="CHEBI:71302"/>
        <dbReference type="ChEBI" id="CHEBI:456215"/>
        <dbReference type="EC" id="2.10.1.1"/>
    </reaction>
</comment>
<gene>
    <name evidence="9" type="ORF">NSA47_02145</name>
</gene>
<feature type="domain" description="MoaB/Mog" evidence="8">
    <location>
        <begin position="178"/>
        <end position="314"/>
    </location>
</feature>
<dbReference type="AlphaFoldDB" id="A0AAE3HE54"/>
<evidence type="ECO:0000256" key="7">
    <source>
        <dbReference type="RuleBase" id="RU365090"/>
    </source>
</evidence>
<dbReference type="InterPro" id="IPR036135">
    <property type="entry name" value="MoeA_linker/N_sf"/>
</dbReference>